<proteinExistence type="predicted"/>
<evidence type="ECO:0000313" key="1">
    <source>
        <dbReference type="EMBL" id="SEU13937.1"/>
    </source>
</evidence>
<sequence>MAGAQTVARVQGLPSTAATARTGKYLIETNPVLTDLKQFMSSDYLLAGLGYNPDE</sequence>
<reference evidence="1 2" key="1">
    <citation type="submission" date="2016-10" db="EMBL/GenBank/DDBJ databases">
        <authorList>
            <person name="de Groot N.N."/>
        </authorList>
    </citation>
    <scope>NUCLEOTIDE SEQUENCE [LARGE SCALE GENOMIC DNA]</scope>
    <source>
        <strain evidence="1 2">DSM 11363</strain>
    </source>
</reference>
<dbReference type="Proteomes" id="UP000182332">
    <property type="component" value="Unassembled WGS sequence"/>
</dbReference>
<evidence type="ECO:0000313" key="2">
    <source>
        <dbReference type="Proteomes" id="UP000182332"/>
    </source>
</evidence>
<name>A0A1I0JT62_9PSED</name>
<organism evidence="1 2">
    <name type="scientific">Pseudomonas graminis</name>
    <dbReference type="NCBI Taxonomy" id="158627"/>
    <lineage>
        <taxon>Bacteria</taxon>
        <taxon>Pseudomonadati</taxon>
        <taxon>Pseudomonadota</taxon>
        <taxon>Gammaproteobacteria</taxon>
        <taxon>Pseudomonadales</taxon>
        <taxon>Pseudomonadaceae</taxon>
        <taxon>Pseudomonas</taxon>
    </lineage>
</organism>
<dbReference type="EMBL" id="FOHW01000090">
    <property type="protein sequence ID" value="SEU13937.1"/>
    <property type="molecule type" value="Genomic_DNA"/>
</dbReference>
<accession>A0A1I0JT62</accession>
<dbReference type="AlphaFoldDB" id="A0A1I0JT62"/>
<protein>
    <submittedName>
        <fullName evidence="1">Filamentous hemagglutinin</fullName>
    </submittedName>
</protein>
<feature type="non-terminal residue" evidence="1">
    <location>
        <position position="55"/>
    </location>
</feature>
<gene>
    <name evidence="1" type="ORF">SAMN05216197_1901</name>
</gene>